<organism evidence="10 11">
    <name type="scientific">Merluccius polli</name>
    <name type="common">Benguela hake</name>
    <name type="synonym">Merluccius cadenati</name>
    <dbReference type="NCBI Taxonomy" id="89951"/>
    <lineage>
        <taxon>Eukaryota</taxon>
        <taxon>Metazoa</taxon>
        <taxon>Chordata</taxon>
        <taxon>Craniata</taxon>
        <taxon>Vertebrata</taxon>
        <taxon>Euteleostomi</taxon>
        <taxon>Actinopterygii</taxon>
        <taxon>Neopterygii</taxon>
        <taxon>Teleostei</taxon>
        <taxon>Neoteleostei</taxon>
        <taxon>Acanthomorphata</taxon>
        <taxon>Zeiogadaria</taxon>
        <taxon>Gadariae</taxon>
        <taxon>Gadiformes</taxon>
        <taxon>Gadoidei</taxon>
        <taxon>Merlucciidae</taxon>
        <taxon>Merluccius</taxon>
    </lineage>
</organism>
<dbReference type="GO" id="GO:0031838">
    <property type="term" value="C:haptoglobin-hemoglobin complex"/>
    <property type="evidence" value="ECO:0007669"/>
    <property type="project" value="TreeGrafter"/>
</dbReference>
<dbReference type="GO" id="GO:0020037">
    <property type="term" value="F:heme binding"/>
    <property type="evidence" value="ECO:0007669"/>
    <property type="project" value="InterPro"/>
</dbReference>
<gene>
    <name evidence="10" type="primary">HBAD_0</name>
    <name evidence="10" type="ORF">N1851_009160</name>
</gene>
<dbReference type="PRINTS" id="PR00612">
    <property type="entry name" value="ALPHAHAEM"/>
</dbReference>
<keyword evidence="3 8" id="KW-0813">Transport</keyword>
<dbReference type="Gene3D" id="1.10.490.10">
    <property type="entry name" value="Globins"/>
    <property type="match status" value="1"/>
</dbReference>
<dbReference type="GO" id="GO:0046872">
    <property type="term" value="F:metal ion binding"/>
    <property type="evidence" value="ECO:0007669"/>
    <property type="project" value="UniProtKB-KW"/>
</dbReference>
<dbReference type="GO" id="GO:0031720">
    <property type="term" value="F:haptoglobin binding"/>
    <property type="evidence" value="ECO:0007669"/>
    <property type="project" value="TreeGrafter"/>
</dbReference>
<dbReference type="InterPro" id="IPR000971">
    <property type="entry name" value="Globin"/>
</dbReference>
<comment type="similarity">
    <text evidence="2 8">Belongs to the globin family.</text>
</comment>
<feature type="domain" description="Globin" evidence="9">
    <location>
        <begin position="1"/>
        <end position="141"/>
    </location>
</feature>
<dbReference type="InterPro" id="IPR012292">
    <property type="entry name" value="Globin/Proto"/>
</dbReference>
<dbReference type="Proteomes" id="UP001174136">
    <property type="component" value="Unassembled WGS sequence"/>
</dbReference>
<dbReference type="PANTHER" id="PTHR11442:SF97">
    <property type="entry name" value="HEMOGLOBIN SUBUNIT ALPHA-D"/>
    <property type="match status" value="1"/>
</dbReference>
<dbReference type="Pfam" id="PF00042">
    <property type="entry name" value="Globin"/>
    <property type="match status" value="1"/>
</dbReference>
<accession>A0AA47P455</accession>
<protein>
    <submittedName>
        <fullName evidence="10">Hemoglobin subunit alpha-D</fullName>
    </submittedName>
</protein>
<dbReference type="GO" id="GO:0043177">
    <property type="term" value="F:organic acid binding"/>
    <property type="evidence" value="ECO:0007669"/>
    <property type="project" value="TreeGrafter"/>
</dbReference>
<dbReference type="GO" id="GO:0005833">
    <property type="term" value="C:hemoglobin complex"/>
    <property type="evidence" value="ECO:0007669"/>
    <property type="project" value="InterPro"/>
</dbReference>
<evidence type="ECO:0000256" key="1">
    <source>
        <dbReference type="ARBA" id="ARBA00002650"/>
    </source>
</evidence>
<evidence type="ECO:0000256" key="4">
    <source>
        <dbReference type="ARBA" id="ARBA00022617"/>
    </source>
</evidence>
<dbReference type="GO" id="GO:0042744">
    <property type="term" value="P:hydrogen peroxide catabolic process"/>
    <property type="evidence" value="ECO:0007669"/>
    <property type="project" value="TreeGrafter"/>
</dbReference>
<proteinExistence type="inferred from homology"/>
<keyword evidence="7" id="KW-0408">Iron</keyword>
<name>A0AA47P455_MERPO</name>
<evidence type="ECO:0000313" key="10">
    <source>
        <dbReference type="EMBL" id="KAK0150081.1"/>
    </source>
</evidence>
<comment type="caution">
    <text evidence="10">The sequence shown here is derived from an EMBL/GenBank/DDBJ whole genome shotgun (WGS) entry which is preliminary data.</text>
</comment>
<keyword evidence="4 8" id="KW-0349">Heme</keyword>
<dbReference type="GO" id="GO:0072562">
    <property type="term" value="C:blood microparticle"/>
    <property type="evidence" value="ECO:0007669"/>
    <property type="project" value="TreeGrafter"/>
</dbReference>
<dbReference type="InterPro" id="IPR050056">
    <property type="entry name" value="Hemoglobin_oxygen_transport"/>
</dbReference>
<evidence type="ECO:0000256" key="3">
    <source>
        <dbReference type="ARBA" id="ARBA00022448"/>
    </source>
</evidence>
<dbReference type="AlphaFoldDB" id="A0AA47P455"/>
<evidence type="ECO:0000256" key="5">
    <source>
        <dbReference type="ARBA" id="ARBA00022621"/>
    </source>
</evidence>
<evidence type="ECO:0000313" key="11">
    <source>
        <dbReference type="Proteomes" id="UP001174136"/>
    </source>
</evidence>
<comment type="function">
    <text evidence="1">Involved in oxygen transport from gills to the various peripheral tissues.</text>
</comment>
<keyword evidence="6" id="KW-0479">Metal-binding</keyword>
<evidence type="ECO:0000256" key="7">
    <source>
        <dbReference type="ARBA" id="ARBA00023004"/>
    </source>
</evidence>
<evidence type="ECO:0000256" key="2">
    <source>
        <dbReference type="ARBA" id="ARBA00008705"/>
    </source>
</evidence>
<evidence type="ECO:0000256" key="8">
    <source>
        <dbReference type="RuleBase" id="RU000356"/>
    </source>
</evidence>
<dbReference type="PANTHER" id="PTHR11442">
    <property type="entry name" value="HEMOGLOBIN FAMILY MEMBER"/>
    <property type="match status" value="1"/>
</dbReference>
<dbReference type="GO" id="GO:0019825">
    <property type="term" value="F:oxygen binding"/>
    <property type="evidence" value="ECO:0007669"/>
    <property type="project" value="InterPro"/>
</dbReference>
<keyword evidence="11" id="KW-1185">Reference proteome</keyword>
<dbReference type="EMBL" id="JAOPHQ010001693">
    <property type="protein sequence ID" value="KAK0150081.1"/>
    <property type="molecule type" value="Genomic_DNA"/>
</dbReference>
<dbReference type="FunFam" id="1.10.490.10:FF:000002">
    <property type="entry name" value="Hemoglobin subunit alpha"/>
    <property type="match status" value="1"/>
</dbReference>
<sequence>MLSKKEKELIVEIWTGLTPVADTIGAEALLRMLTSFPGTKTYFAHLDITPRSAYLLAHGRKIVLALADASKDMGNLMTNLGPLQTYHAYQLRIHPTNFKLLSYCMLVTLACYMGQKFTPVSHAAMDKYLSAISAVLGEKFR</sequence>
<dbReference type="PROSITE" id="PS01033">
    <property type="entry name" value="GLOBIN"/>
    <property type="match status" value="1"/>
</dbReference>
<dbReference type="GO" id="GO:0005344">
    <property type="term" value="F:oxygen carrier activity"/>
    <property type="evidence" value="ECO:0007669"/>
    <property type="project" value="UniProtKB-KW"/>
</dbReference>
<keyword evidence="5 8" id="KW-0561">Oxygen transport</keyword>
<dbReference type="InterPro" id="IPR009050">
    <property type="entry name" value="Globin-like_sf"/>
</dbReference>
<evidence type="ECO:0000259" key="9">
    <source>
        <dbReference type="PROSITE" id="PS01033"/>
    </source>
</evidence>
<dbReference type="InterPro" id="IPR002338">
    <property type="entry name" value="Hemoglobin_a-typ"/>
</dbReference>
<dbReference type="SUPFAM" id="SSF46458">
    <property type="entry name" value="Globin-like"/>
    <property type="match status" value="1"/>
</dbReference>
<dbReference type="GO" id="GO:0004601">
    <property type="term" value="F:peroxidase activity"/>
    <property type="evidence" value="ECO:0007669"/>
    <property type="project" value="TreeGrafter"/>
</dbReference>
<reference evidence="10" key="1">
    <citation type="journal article" date="2023" name="Front. Mar. Sci.">
        <title>A new Merluccius polli reference genome to investigate the effects of global change in West African waters.</title>
        <authorList>
            <person name="Mateo J.L."/>
            <person name="Blanco-Fernandez C."/>
            <person name="Garcia-Vazquez E."/>
            <person name="Machado-Schiaffino G."/>
        </authorList>
    </citation>
    <scope>NUCLEOTIDE SEQUENCE</scope>
    <source>
        <strain evidence="10">C29</strain>
        <tissue evidence="10">Fin</tissue>
    </source>
</reference>
<evidence type="ECO:0000256" key="6">
    <source>
        <dbReference type="ARBA" id="ARBA00022723"/>
    </source>
</evidence>